<proteinExistence type="predicted"/>
<feature type="domain" description="TIR" evidence="2">
    <location>
        <begin position="217"/>
        <end position="359"/>
    </location>
</feature>
<reference evidence="3 4" key="1">
    <citation type="journal article" date="2008" name="Proc. Natl. Acad. Sci. U.S.A.">
        <title>Niche adaptation and genome expansion in the chlorophyll d-producing cyanobacterium Acaryochloris marina.</title>
        <authorList>
            <person name="Swingley W.D."/>
            <person name="Chen M."/>
            <person name="Cheung P.C."/>
            <person name="Conrad A.L."/>
            <person name="Dejesa L.C."/>
            <person name="Hao J."/>
            <person name="Honchak B.M."/>
            <person name="Karbach L.E."/>
            <person name="Kurdoglu A."/>
            <person name="Lahiri S."/>
            <person name="Mastrian S.D."/>
            <person name="Miyashita H."/>
            <person name="Page L."/>
            <person name="Ramakrishna P."/>
            <person name="Satoh S."/>
            <person name="Sattley W.M."/>
            <person name="Shimada Y."/>
            <person name="Taylor H.L."/>
            <person name="Tomo T."/>
            <person name="Tsuchiya T."/>
            <person name="Wang Z.T."/>
            <person name="Raymond J."/>
            <person name="Mimuro M."/>
            <person name="Blankenship R.E."/>
            <person name="Touchman J.W."/>
        </authorList>
    </citation>
    <scope>NUCLEOTIDE SEQUENCE [LARGE SCALE GENOMIC DNA]</scope>
    <source>
        <strain evidence="4">MBIC 11017</strain>
        <plasmid evidence="4">Plasmid pREB7</plasmid>
    </source>
</reference>
<keyword evidence="3" id="KW-0614">Plasmid</keyword>
<dbReference type="InterPro" id="IPR000157">
    <property type="entry name" value="TIR_dom"/>
</dbReference>
<evidence type="ECO:0000313" key="4">
    <source>
        <dbReference type="Proteomes" id="UP000000268"/>
    </source>
</evidence>
<dbReference type="GO" id="GO:0007165">
    <property type="term" value="P:signal transduction"/>
    <property type="evidence" value="ECO:0007669"/>
    <property type="project" value="InterPro"/>
</dbReference>
<accession>A8ZQA4</accession>
<feature type="region of interest" description="Disordered" evidence="1">
    <location>
        <begin position="187"/>
        <end position="218"/>
    </location>
</feature>
<dbReference type="Proteomes" id="UP000000268">
    <property type="component" value="Plasmid pREB7"/>
</dbReference>
<dbReference type="Gene3D" id="3.40.50.10140">
    <property type="entry name" value="Toll/interleukin-1 receptor homology (TIR) domain"/>
    <property type="match status" value="1"/>
</dbReference>
<evidence type="ECO:0000259" key="2">
    <source>
        <dbReference type="PROSITE" id="PS50104"/>
    </source>
</evidence>
<dbReference type="RefSeq" id="WP_012168259.1">
    <property type="nucleotide sequence ID" value="NC_009932.1"/>
</dbReference>
<geneLocation type="plasmid" evidence="3 4">
    <name>pREB7</name>
</geneLocation>
<dbReference type="AlphaFoldDB" id="A8ZQA4"/>
<feature type="compositionally biased region" description="Basic and acidic residues" evidence="1">
    <location>
        <begin position="187"/>
        <end position="196"/>
    </location>
</feature>
<dbReference type="SUPFAM" id="SSF52200">
    <property type="entry name" value="Toll/Interleukin receptor TIR domain"/>
    <property type="match status" value="1"/>
</dbReference>
<name>A8ZQA4_ACAM1</name>
<dbReference type="Pfam" id="PF13676">
    <property type="entry name" value="TIR_2"/>
    <property type="match status" value="1"/>
</dbReference>
<dbReference type="Pfam" id="PF12770">
    <property type="entry name" value="CHAT"/>
    <property type="match status" value="1"/>
</dbReference>
<dbReference type="EMBL" id="CP000844">
    <property type="protein sequence ID" value="ABW33190.1"/>
    <property type="molecule type" value="Genomic_DNA"/>
</dbReference>
<dbReference type="InterPro" id="IPR024983">
    <property type="entry name" value="CHAT_dom"/>
</dbReference>
<sequence length="365" mass="41019">MTAQTILVLAANPKDTQPLRLDQELRDIDEGLQRAQHRDEFQLEQRLAVRPRDIQRAMLDLNPQIVHFSGHGEGDEGLVFEDVSGNTQLVSGEAIADLFSLFADQLRCVVLNGCYTEVQAKAISEHIPYVIGMKRAIQDKAAISFAVGFYDALGSGRDVEFAFNLGCASIRMEGIEEHLTPVLIKKPVTEETKNQDKSNAQTPPTPTPSPMNPDANNPLEVFISYSHEDDDLRKELVTHLSNLKRQGKIADWHDRDIEAGEEWKTKIDSHLESAQIILLLVSPPFMASDYCYDIEMQRAMDRHNEGTARVIPIILRPSDWQGSPFSKLQILPKDAKPVTKWADRDEAFLDVVNGIRRAVESLTKK</sequence>
<dbReference type="PROSITE" id="PS50104">
    <property type="entry name" value="TIR"/>
    <property type="match status" value="1"/>
</dbReference>
<dbReference type="eggNOG" id="COG1672">
    <property type="taxonomic scope" value="Bacteria"/>
</dbReference>
<dbReference type="InterPro" id="IPR035897">
    <property type="entry name" value="Toll_tir_struct_dom_sf"/>
</dbReference>
<dbReference type="KEGG" id="amr:AM1_G0010"/>
<organism evidence="3 4">
    <name type="scientific">Acaryochloris marina (strain MBIC 11017)</name>
    <dbReference type="NCBI Taxonomy" id="329726"/>
    <lineage>
        <taxon>Bacteria</taxon>
        <taxon>Bacillati</taxon>
        <taxon>Cyanobacteriota</taxon>
        <taxon>Cyanophyceae</taxon>
        <taxon>Acaryochloridales</taxon>
        <taxon>Acaryochloridaceae</taxon>
        <taxon>Acaryochloris</taxon>
    </lineage>
</organism>
<dbReference type="OrthoDB" id="1426235at2"/>
<evidence type="ECO:0000313" key="3">
    <source>
        <dbReference type="EMBL" id="ABW33190.1"/>
    </source>
</evidence>
<dbReference type="SMART" id="SM00255">
    <property type="entry name" value="TIR"/>
    <property type="match status" value="1"/>
</dbReference>
<evidence type="ECO:0000256" key="1">
    <source>
        <dbReference type="SAM" id="MobiDB-lite"/>
    </source>
</evidence>
<dbReference type="HOGENOM" id="CLU_760150_0_0_3"/>
<protein>
    <recommendedName>
        <fullName evidence="2">TIR domain-containing protein</fullName>
    </recommendedName>
</protein>
<keyword evidence="4" id="KW-1185">Reference proteome</keyword>
<gene>
    <name evidence="3" type="ordered locus">AM1_G0010</name>
</gene>